<keyword evidence="1" id="KW-1185">Reference proteome</keyword>
<reference evidence="2" key="1">
    <citation type="submission" date="2022-11" db="UniProtKB">
        <authorList>
            <consortium name="WormBaseParasite"/>
        </authorList>
    </citation>
    <scope>IDENTIFICATION</scope>
</reference>
<dbReference type="Proteomes" id="UP000887565">
    <property type="component" value="Unplaced"/>
</dbReference>
<proteinExistence type="predicted"/>
<dbReference type="AlphaFoldDB" id="A0A915L4Y6"/>
<sequence>MKHYVECASNCSKSEITAQCGREAYSELMLFFRRTMTSIKLMMSLYISAVTDSEPEFDDTCDRLGAV</sequence>
<organism evidence="1 2">
    <name type="scientific">Romanomermis culicivorax</name>
    <name type="common">Nematode worm</name>
    <dbReference type="NCBI Taxonomy" id="13658"/>
    <lineage>
        <taxon>Eukaryota</taxon>
        <taxon>Metazoa</taxon>
        <taxon>Ecdysozoa</taxon>
        <taxon>Nematoda</taxon>
        <taxon>Enoplea</taxon>
        <taxon>Dorylaimia</taxon>
        <taxon>Mermithida</taxon>
        <taxon>Mermithoidea</taxon>
        <taxon>Mermithidae</taxon>
        <taxon>Romanomermis</taxon>
    </lineage>
</organism>
<protein>
    <submittedName>
        <fullName evidence="2">Uncharacterized protein</fullName>
    </submittedName>
</protein>
<evidence type="ECO:0000313" key="1">
    <source>
        <dbReference type="Proteomes" id="UP000887565"/>
    </source>
</evidence>
<name>A0A915L4Y6_ROMCU</name>
<dbReference type="WBParaSite" id="nRc.2.0.1.t44840-RA">
    <property type="protein sequence ID" value="nRc.2.0.1.t44840-RA"/>
    <property type="gene ID" value="nRc.2.0.1.g44840"/>
</dbReference>
<evidence type="ECO:0000313" key="2">
    <source>
        <dbReference type="WBParaSite" id="nRc.2.0.1.t44840-RA"/>
    </source>
</evidence>
<accession>A0A915L4Y6</accession>